<comment type="function">
    <text evidence="9">Catalyzes the NAD-dependent dehydrogenation (oxidation) of a broad array of hydroxylated polyunsaturated fatty acids (mainly eicosanoids and docosanoids, including prostaglandins, lipoxins and resolvins), yielding their corresponding keto (oxo) metabolites. Decreases the levels of the pro-proliferative prostaglandins such as prostaglandin E2 (whose activity is increased in cancer because of an increase in the expression of cyclooxygenase 2) and generates oxo-fatty acid products that can profoundly influence cell function by abrogating pro-inflammatory cytokine expression. Converts resolvins E1, D1 and D2 to their oxo products, which represents a mode of resolvin inactivation. Resolvin E1 plays important roles during the resolution phase of acute inflammation, while resolvins D1 and D2 have a unique role in obesity-induced adipose inflammation.</text>
</comment>
<dbReference type="PANTHER" id="PTHR44229:SF4">
    <property type="entry name" value="15-HYDROXYPROSTAGLANDIN DEHYDROGENASE [NAD(+)]"/>
    <property type="match status" value="1"/>
</dbReference>
<dbReference type="InterPro" id="IPR002347">
    <property type="entry name" value="SDR_fam"/>
</dbReference>
<dbReference type="SUPFAM" id="SSF51735">
    <property type="entry name" value="NAD(P)-binding Rossmann-fold domains"/>
    <property type="match status" value="1"/>
</dbReference>
<dbReference type="InterPro" id="IPR020904">
    <property type="entry name" value="Sc_DH/Rdtase_CS"/>
</dbReference>
<comment type="catalytic activity">
    <reaction evidence="18">
        <text>prostaglandin A1 + NAD(+) = 15-oxo-prostaglandin A1 + NADH + H(+)</text>
        <dbReference type="Rhea" id="RHEA:41263"/>
        <dbReference type="ChEBI" id="CHEBI:15378"/>
        <dbReference type="ChEBI" id="CHEBI:57398"/>
        <dbReference type="ChEBI" id="CHEBI:57540"/>
        <dbReference type="ChEBI" id="CHEBI:57945"/>
        <dbReference type="ChEBI" id="CHEBI:85072"/>
    </reaction>
    <physiologicalReaction direction="left-to-right" evidence="18">
        <dbReference type="Rhea" id="RHEA:41264"/>
    </physiologicalReaction>
</comment>
<evidence type="ECO:0000256" key="5">
    <source>
        <dbReference type="ARBA" id="ARBA00039060"/>
    </source>
</evidence>
<comment type="catalytic activity">
    <reaction evidence="17">
        <text>lipoxin A4 + NAD(+) = 15-oxo-(5S,6R)-dihydroxy-(7E,9E,11Z,13E)-eicosatetraenoate + NADH + H(+)</text>
        <dbReference type="Rhea" id="RHEA:41572"/>
        <dbReference type="ChEBI" id="CHEBI:15378"/>
        <dbReference type="ChEBI" id="CHEBI:57540"/>
        <dbReference type="ChEBI" id="CHEBI:57945"/>
        <dbReference type="ChEBI" id="CHEBI:67026"/>
        <dbReference type="ChEBI" id="CHEBI:78311"/>
    </reaction>
    <physiologicalReaction direction="left-to-right" evidence="17">
        <dbReference type="Rhea" id="RHEA:41573"/>
    </physiologicalReaction>
</comment>
<dbReference type="PRINTS" id="PR00080">
    <property type="entry name" value="SDRFAMILY"/>
</dbReference>
<dbReference type="OMA" id="VWIADRQ"/>
<evidence type="ECO:0000256" key="1">
    <source>
        <dbReference type="ARBA" id="ARBA00006484"/>
    </source>
</evidence>
<comment type="catalytic activity">
    <reaction evidence="22">
        <text>resolvin E1 + NAD(+) = 18-oxo-resolvin E1 + NADH + H(+)</text>
        <dbReference type="Rhea" id="RHEA:49244"/>
        <dbReference type="ChEBI" id="CHEBI:15378"/>
        <dbReference type="ChEBI" id="CHEBI:57540"/>
        <dbReference type="ChEBI" id="CHEBI:57945"/>
        <dbReference type="ChEBI" id="CHEBI:91000"/>
        <dbReference type="ChEBI" id="CHEBI:91001"/>
    </reaction>
    <physiologicalReaction direction="left-to-right" evidence="22">
        <dbReference type="Rhea" id="RHEA:49245"/>
    </physiologicalReaction>
</comment>
<evidence type="ECO:0000256" key="3">
    <source>
        <dbReference type="ARBA" id="ARBA00023002"/>
    </source>
</evidence>
<comment type="catalytic activity">
    <reaction evidence="16">
        <text>resolvin D2 + NAD(+) = 7-oxoresolvin D2 + NADH + H(+)</text>
        <dbReference type="Rhea" id="RHEA:53584"/>
        <dbReference type="ChEBI" id="CHEBI:15378"/>
        <dbReference type="ChEBI" id="CHEBI:57540"/>
        <dbReference type="ChEBI" id="CHEBI:57945"/>
        <dbReference type="ChEBI" id="CHEBI:133367"/>
        <dbReference type="ChEBI" id="CHEBI:137497"/>
    </reaction>
    <physiologicalReaction direction="left-to-right" evidence="16">
        <dbReference type="Rhea" id="RHEA:53585"/>
    </physiologicalReaction>
</comment>
<proteinExistence type="inferred from homology"/>
<dbReference type="EC" id="1.1.1.141" evidence="4"/>
<evidence type="ECO:0000256" key="20">
    <source>
        <dbReference type="ARBA" id="ARBA00048921"/>
    </source>
</evidence>
<evidence type="ECO:0000256" key="23">
    <source>
        <dbReference type="RuleBase" id="RU000363"/>
    </source>
</evidence>
<evidence type="ECO:0000256" key="7">
    <source>
        <dbReference type="ARBA" id="ARBA00041812"/>
    </source>
</evidence>
<dbReference type="Proteomes" id="UP000288216">
    <property type="component" value="Unassembled WGS sequence"/>
</dbReference>
<evidence type="ECO:0000313" key="24">
    <source>
        <dbReference type="EMBL" id="GCB78525.1"/>
    </source>
</evidence>
<comment type="similarity">
    <text evidence="1 23">Belongs to the short-chain dehydrogenases/reductases (SDR) family.</text>
</comment>
<evidence type="ECO:0000256" key="21">
    <source>
        <dbReference type="ARBA" id="ARBA00049151"/>
    </source>
</evidence>
<evidence type="ECO:0000256" key="17">
    <source>
        <dbReference type="ARBA" id="ARBA00048535"/>
    </source>
</evidence>
<comment type="catalytic activity">
    <reaction evidence="13">
        <text>15-oxo-(5S,6R)-dihydroxy-(7E,9E,11Z)-eicosatrienoate + NADH + H(+) = (5S,6R,15S)-trihydroxy-(7E,9E,11Z)-eicosatrienoate + NAD(+)</text>
        <dbReference type="Rhea" id="RHEA:41596"/>
        <dbReference type="ChEBI" id="CHEBI:15378"/>
        <dbReference type="ChEBI" id="CHEBI:57540"/>
        <dbReference type="ChEBI" id="CHEBI:57945"/>
        <dbReference type="ChEBI" id="CHEBI:78325"/>
        <dbReference type="ChEBI" id="CHEBI:78329"/>
    </reaction>
    <physiologicalReaction direction="left-to-right" evidence="13">
        <dbReference type="Rhea" id="RHEA:41597"/>
    </physiologicalReaction>
</comment>
<dbReference type="GO" id="GO:0005737">
    <property type="term" value="C:cytoplasm"/>
    <property type="evidence" value="ECO:0007669"/>
    <property type="project" value="TreeGrafter"/>
</dbReference>
<evidence type="ECO:0000256" key="6">
    <source>
        <dbReference type="ARBA" id="ARBA00040276"/>
    </source>
</evidence>
<comment type="catalytic activity">
    <reaction evidence="15">
        <text>resolvin D1 + NAD(+) = 17-oxoresolvin D1 + NADH + H(+)</text>
        <dbReference type="Rhea" id="RHEA:50128"/>
        <dbReference type="ChEBI" id="CHEBI:15378"/>
        <dbReference type="ChEBI" id="CHEBI:57540"/>
        <dbReference type="ChEBI" id="CHEBI:57945"/>
        <dbReference type="ChEBI" id="CHEBI:132079"/>
        <dbReference type="ChEBI" id="CHEBI:132081"/>
    </reaction>
    <physiologicalReaction direction="left-to-right" evidence="15">
        <dbReference type="Rhea" id="RHEA:50129"/>
    </physiologicalReaction>
</comment>
<evidence type="ECO:0000256" key="15">
    <source>
        <dbReference type="ARBA" id="ARBA00048170"/>
    </source>
</evidence>
<evidence type="ECO:0000256" key="13">
    <source>
        <dbReference type="ARBA" id="ARBA00048140"/>
    </source>
</evidence>
<sequence length="229" mass="24689">VSLLDANIPVGEATKVDFEQVYGAANILFLPCDVTSENQLKDSFKKTLEKFKRLDIVCNNAGIYDEENWEKCLSLNLVSVIKATHLGIQHMSKETGGAGGVIVNIASIVGLIPFLTGPVYAASKHGVVGFTKSMALTCFEKHGVRLHGLCPVFVDTALLVDLKSVKISGHKEKLQTMINKLGVLKTADVAEGFLRLATDQTRTGAMMKVIGNGKFDYEAEPPGLLPATQ</sequence>
<evidence type="ECO:0000256" key="12">
    <source>
        <dbReference type="ARBA" id="ARBA00048008"/>
    </source>
</evidence>
<keyword evidence="3" id="KW-0560">Oxidoreductase</keyword>
<dbReference type="PROSITE" id="PS00061">
    <property type="entry name" value="ADH_SHORT"/>
    <property type="match status" value="1"/>
</dbReference>
<comment type="caution">
    <text evidence="24">The sequence shown here is derived from an EMBL/GenBank/DDBJ whole genome shotgun (WGS) entry which is preliminary data.</text>
</comment>
<accession>A0A401PZG0</accession>
<comment type="catalytic activity">
    <reaction evidence="20">
        <text>resolvin D2 + NAD(+) = 16-oxoresolvin D2 + NADH + H(+)</text>
        <dbReference type="Rhea" id="RHEA:53588"/>
        <dbReference type="ChEBI" id="CHEBI:15378"/>
        <dbReference type="ChEBI" id="CHEBI:57540"/>
        <dbReference type="ChEBI" id="CHEBI:57945"/>
        <dbReference type="ChEBI" id="CHEBI:133367"/>
        <dbReference type="ChEBI" id="CHEBI:137498"/>
    </reaction>
    <physiologicalReaction direction="left-to-right" evidence="20">
        <dbReference type="Rhea" id="RHEA:53589"/>
    </physiologicalReaction>
</comment>
<evidence type="ECO:0000256" key="19">
    <source>
        <dbReference type="ARBA" id="ARBA00048739"/>
    </source>
</evidence>
<comment type="catalytic activity">
    <reaction evidence="21">
        <text>(15S)-hydroxy-(5Z,8Z,11Z,13E)-eicosatetraenoate + NAD(+) = 15-oxo-(5Z,8Z,11Z,13E)-eicosatetraenoate + NADH + H(+)</text>
        <dbReference type="Rhea" id="RHEA:23260"/>
        <dbReference type="ChEBI" id="CHEBI:15378"/>
        <dbReference type="ChEBI" id="CHEBI:57409"/>
        <dbReference type="ChEBI" id="CHEBI:57410"/>
        <dbReference type="ChEBI" id="CHEBI:57540"/>
        <dbReference type="ChEBI" id="CHEBI:57945"/>
        <dbReference type="EC" id="1.1.1.232"/>
    </reaction>
    <physiologicalReaction direction="left-to-right" evidence="21">
        <dbReference type="Rhea" id="RHEA:23261"/>
    </physiologicalReaction>
</comment>
<dbReference type="GO" id="GO:0047034">
    <property type="term" value="F:15-hydroxyicosatetraenoate dehydrogenase activity"/>
    <property type="evidence" value="ECO:0007669"/>
    <property type="project" value="UniProtKB-EC"/>
</dbReference>
<organism evidence="24 25">
    <name type="scientific">Scyliorhinus torazame</name>
    <name type="common">Cloudy catshark</name>
    <name type="synonym">Catulus torazame</name>
    <dbReference type="NCBI Taxonomy" id="75743"/>
    <lineage>
        <taxon>Eukaryota</taxon>
        <taxon>Metazoa</taxon>
        <taxon>Chordata</taxon>
        <taxon>Craniata</taxon>
        <taxon>Vertebrata</taxon>
        <taxon>Chondrichthyes</taxon>
        <taxon>Elasmobranchii</taxon>
        <taxon>Galeomorphii</taxon>
        <taxon>Galeoidea</taxon>
        <taxon>Carcharhiniformes</taxon>
        <taxon>Scyliorhinidae</taxon>
        <taxon>Scyliorhinus</taxon>
    </lineage>
</organism>
<dbReference type="Gene3D" id="3.40.50.720">
    <property type="entry name" value="NAD(P)-binding Rossmann-like Domain"/>
    <property type="match status" value="1"/>
</dbReference>
<keyword evidence="25" id="KW-1185">Reference proteome</keyword>
<comment type="catalytic activity">
    <reaction evidence="11">
        <text>resolvin D1 + NAD(+) = 8-oxoresolvin D1 + NADH + H(+)</text>
        <dbReference type="Rhea" id="RHEA:50124"/>
        <dbReference type="ChEBI" id="CHEBI:15378"/>
        <dbReference type="ChEBI" id="CHEBI:57540"/>
        <dbReference type="ChEBI" id="CHEBI:57945"/>
        <dbReference type="ChEBI" id="CHEBI:132079"/>
        <dbReference type="ChEBI" id="CHEBI:132080"/>
    </reaction>
    <physiologicalReaction direction="left-to-right" evidence="11">
        <dbReference type="Rhea" id="RHEA:50125"/>
    </physiologicalReaction>
</comment>
<dbReference type="OrthoDB" id="37659at2759"/>
<reference evidence="24 25" key="1">
    <citation type="journal article" date="2018" name="Nat. Ecol. Evol.">
        <title>Shark genomes provide insights into elasmobranch evolution and the origin of vertebrates.</title>
        <authorList>
            <person name="Hara Y"/>
            <person name="Yamaguchi K"/>
            <person name="Onimaru K"/>
            <person name="Kadota M"/>
            <person name="Koyanagi M"/>
            <person name="Keeley SD"/>
            <person name="Tatsumi K"/>
            <person name="Tanaka K"/>
            <person name="Motone F"/>
            <person name="Kageyama Y"/>
            <person name="Nozu R"/>
            <person name="Adachi N"/>
            <person name="Nishimura O"/>
            <person name="Nakagawa R"/>
            <person name="Tanegashima C"/>
            <person name="Kiyatake I"/>
            <person name="Matsumoto R"/>
            <person name="Murakumo K"/>
            <person name="Nishida K"/>
            <person name="Terakita A"/>
            <person name="Kuratani S"/>
            <person name="Sato K"/>
            <person name="Hyodo S Kuraku.S."/>
        </authorList>
    </citation>
    <scope>NUCLEOTIDE SEQUENCE [LARGE SCALE GENOMIC DNA]</scope>
</reference>
<comment type="catalytic activity">
    <reaction evidence="19">
        <text>prostaglandin E2 + NAD(+) = 15-oxoprostaglandin E2 + NADH + H(+)</text>
        <dbReference type="Rhea" id="RHEA:11876"/>
        <dbReference type="ChEBI" id="CHEBI:15378"/>
        <dbReference type="ChEBI" id="CHEBI:57400"/>
        <dbReference type="ChEBI" id="CHEBI:57540"/>
        <dbReference type="ChEBI" id="CHEBI:57945"/>
        <dbReference type="ChEBI" id="CHEBI:606564"/>
        <dbReference type="EC" id="1.1.1.141"/>
    </reaction>
    <physiologicalReaction direction="left-to-right" evidence="19">
        <dbReference type="Rhea" id="RHEA:11877"/>
    </physiologicalReaction>
</comment>
<keyword evidence="2" id="KW-0644">Prostaglandin metabolism</keyword>
<feature type="non-terminal residue" evidence="24">
    <location>
        <position position="1"/>
    </location>
</feature>
<dbReference type="EC" id="1.1.1.232" evidence="5"/>
<evidence type="ECO:0000256" key="8">
    <source>
        <dbReference type="ARBA" id="ARBA00042026"/>
    </source>
</evidence>
<comment type="catalytic activity">
    <reaction evidence="12">
        <text>14-hydroxy-(4Z,7Z,10Z,12E,16Z,19Z)-docosahexaenoate + NAD(+) = 14-oxo-(4Z,7Z,10Z,12E,16Z,19Z)-docosahexaenoate + NADH + H(+)</text>
        <dbReference type="Rhea" id="RHEA:48952"/>
        <dbReference type="ChEBI" id="CHEBI:15378"/>
        <dbReference type="ChEBI" id="CHEBI:57540"/>
        <dbReference type="ChEBI" id="CHEBI:57945"/>
        <dbReference type="ChEBI" id="CHEBI:90866"/>
        <dbReference type="ChEBI" id="CHEBI:90867"/>
    </reaction>
    <physiologicalReaction direction="left-to-right" evidence="12">
        <dbReference type="Rhea" id="RHEA:48953"/>
    </physiologicalReaction>
</comment>
<dbReference type="STRING" id="75743.A0A401PZG0"/>
<dbReference type="EMBL" id="BFAA01013134">
    <property type="protein sequence ID" value="GCB78525.1"/>
    <property type="molecule type" value="Genomic_DNA"/>
</dbReference>
<comment type="catalytic activity">
    <reaction evidence="10">
        <text>prostaglandin E1 + NAD(+) = 15-oxoprostaglandin E1 + NADH + H(+)</text>
        <dbReference type="Rhea" id="RHEA:16477"/>
        <dbReference type="ChEBI" id="CHEBI:15378"/>
        <dbReference type="ChEBI" id="CHEBI:57397"/>
        <dbReference type="ChEBI" id="CHEBI:57401"/>
        <dbReference type="ChEBI" id="CHEBI:57540"/>
        <dbReference type="ChEBI" id="CHEBI:57945"/>
    </reaction>
    <physiologicalReaction direction="left-to-right" evidence="10">
        <dbReference type="Rhea" id="RHEA:16478"/>
    </physiologicalReaction>
</comment>
<evidence type="ECO:0000256" key="4">
    <source>
        <dbReference type="ARBA" id="ARBA00038968"/>
    </source>
</evidence>
<evidence type="ECO:0000313" key="25">
    <source>
        <dbReference type="Proteomes" id="UP000288216"/>
    </source>
</evidence>
<evidence type="ECO:0000256" key="11">
    <source>
        <dbReference type="ARBA" id="ARBA00047672"/>
    </source>
</evidence>
<dbReference type="AlphaFoldDB" id="A0A401PZG0"/>
<dbReference type="Pfam" id="PF00106">
    <property type="entry name" value="adh_short"/>
    <property type="match status" value="1"/>
</dbReference>
<evidence type="ECO:0000256" key="2">
    <source>
        <dbReference type="ARBA" id="ARBA00022501"/>
    </source>
</evidence>
<dbReference type="PRINTS" id="PR01167">
    <property type="entry name" value="INSADHFAMILY"/>
</dbReference>
<dbReference type="PANTHER" id="PTHR44229">
    <property type="entry name" value="15-HYDROXYPROSTAGLANDIN DEHYDROGENASE [NAD(+)]"/>
    <property type="match status" value="1"/>
</dbReference>
<gene>
    <name evidence="24" type="ORF">scyTo_0018616</name>
</gene>
<dbReference type="GO" id="GO:0016404">
    <property type="term" value="F:15-hydroxyprostaglandin dehydrogenase (NAD+) activity"/>
    <property type="evidence" value="ECO:0007669"/>
    <property type="project" value="UniProtKB-EC"/>
</dbReference>
<dbReference type="InterPro" id="IPR036291">
    <property type="entry name" value="NAD(P)-bd_dom_sf"/>
</dbReference>
<evidence type="ECO:0000256" key="14">
    <source>
        <dbReference type="ARBA" id="ARBA00048144"/>
    </source>
</evidence>
<evidence type="ECO:0000256" key="18">
    <source>
        <dbReference type="ARBA" id="ARBA00048611"/>
    </source>
</evidence>
<evidence type="ECO:0000256" key="10">
    <source>
        <dbReference type="ARBA" id="ARBA00047325"/>
    </source>
</evidence>
<protein>
    <recommendedName>
        <fullName evidence="6">15-hydroxyprostaglandin dehydrogenase [NAD(+)]</fullName>
        <ecNumber evidence="4">1.1.1.141</ecNumber>
        <ecNumber evidence="5">1.1.1.232</ecNumber>
    </recommendedName>
    <alternativeName>
        <fullName evidence="8">Eicosanoid/docosanoid dehydrogenase [NAD(+)]</fullName>
    </alternativeName>
    <alternativeName>
        <fullName evidence="7">Prostaglandin dehydrogenase 1</fullName>
    </alternativeName>
</protein>
<evidence type="ECO:0000256" key="22">
    <source>
        <dbReference type="ARBA" id="ARBA00049188"/>
    </source>
</evidence>
<evidence type="ECO:0000256" key="9">
    <source>
        <dbReference type="ARBA" id="ARBA00045705"/>
    </source>
</evidence>
<dbReference type="GO" id="GO:0006693">
    <property type="term" value="P:prostaglandin metabolic process"/>
    <property type="evidence" value="ECO:0007669"/>
    <property type="project" value="UniProtKB-KW"/>
</dbReference>
<name>A0A401PZG0_SCYTO</name>
<keyword evidence="2" id="KW-0276">Fatty acid metabolism</keyword>
<comment type="catalytic activity">
    <reaction evidence="14">
        <text>(11R)-hydroxy-(5Z,8Z,12E,14Z)-eicosatetraenoate + NAD(+) = 11-oxo-(5Z,8Z,12E,14Z)-eicosatetraenoate + NADH + H(+)</text>
        <dbReference type="Rhea" id="RHEA:48640"/>
        <dbReference type="ChEBI" id="CHEBI:15378"/>
        <dbReference type="ChEBI" id="CHEBI:57540"/>
        <dbReference type="ChEBI" id="CHEBI:57945"/>
        <dbReference type="ChEBI" id="CHEBI:78836"/>
        <dbReference type="ChEBI" id="CHEBI:90697"/>
    </reaction>
    <physiologicalReaction direction="left-to-right" evidence="14">
        <dbReference type="Rhea" id="RHEA:48641"/>
    </physiologicalReaction>
</comment>
<evidence type="ECO:0000256" key="16">
    <source>
        <dbReference type="ARBA" id="ARBA00048393"/>
    </source>
</evidence>
<keyword evidence="2" id="KW-0443">Lipid metabolism</keyword>